<proteinExistence type="predicted"/>
<protein>
    <submittedName>
        <fullName evidence="1">Uncharacterized protein</fullName>
    </submittedName>
</protein>
<reference evidence="1 2" key="1">
    <citation type="submission" date="2009-12" db="EMBL/GenBank/DDBJ databases">
        <authorList>
            <person name="Shrivastava S."/>
            <person name="Madupu R."/>
            <person name="Durkin A.S."/>
            <person name="Torralba M."/>
            <person name="Methe B."/>
            <person name="Sutton G.G."/>
            <person name="Strausberg R.L."/>
            <person name="Nelson K.E."/>
        </authorList>
    </citation>
    <scope>NUCLEOTIDE SEQUENCE [LARGE SCALE GENOMIC DNA]</scope>
    <source>
        <strain evidence="1 2">W5455</strain>
    </source>
</reference>
<comment type="caution">
    <text evidence="1">The sequence shown here is derived from an EMBL/GenBank/DDBJ whole genome shotgun (WGS) entry which is preliminary data.</text>
</comment>
<gene>
    <name evidence="1" type="ORF">HMPREF7215_1868</name>
</gene>
<dbReference type="Proteomes" id="UP000006462">
    <property type="component" value="Unassembled WGS sequence"/>
</dbReference>
<dbReference type="EMBL" id="ADFP01000075">
    <property type="protein sequence ID" value="EFB90537.1"/>
    <property type="molecule type" value="Genomic_DNA"/>
</dbReference>
<evidence type="ECO:0000313" key="1">
    <source>
        <dbReference type="EMBL" id="EFB90537.1"/>
    </source>
</evidence>
<sequence length="49" mass="5747">MNVFNENPYCFCIIAKKFQTIYIIKYITTPLTRTLLVIKAVINSCLFDQ</sequence>
<organism evidence="1 2">
    <name type="scientific">Pyramidobacter piscolens W5455</name>
    <dbReference type="NCBI Taxonomy" id="352165"/>
    <lineage>
        <taxon>Bacteria</taxon>
        <taxon>Thermotogati</taxon>
        <taxon>Synergistota</taxon>
        <taxon>Synergistia</taxon>
        <taxon>Synergistales</taxon>
        <taxon>Dethiosulfovibrionaceae</taxon>
        <taxon>Pyramidobacter</taxon>
    </lineage>
</organism>
<accession>A0ABM9ZUK6</accession>
<keyword evidence="2" id="KW-1185">Reference proteome</keyword>
<name>A0ABM9ZUK6_9BACT</name>
<evidence type="ECO:0000313" key="2">
    <source>
        <dbReference type="Proteomes" id="UP000006462"/>
    </source>
</evidence>